<evidence type="ECO:0000256" key="4">
    <source>
        <dbReference type="ARBA" id="ARBA00041041"/>
    </source>
</evidence>
<dbReference type="Pfam" id="PF01344">
    <property type="entry name" value="Kelch_1"/>
    <property type="match status" value="1"/>
</dbReference>
<keyword evidence="1" id="KW-0880">Kelch repeat</keyword>
<dbReference type="SUPFAM" id="SSF117281">
    <property type="entry name" value="Kelch motif"/>
    <property type="match status" value="1"/>
</dbReference>
<feature type="non-terminal residue" evidence="5">
    <location>
        <position position="1"/>
    </location>
</feature>
<reference evidence="5" key="1">
    <citation type="submission" date="2016-01" db="EMBL/GenBank/DDBJ databases">
        <title>Reference transcriptome for the parasite Schistocephalus solidus: insights into the molecular evolution of parasitism.</title>
        <authorList>
            <person name="Hebert F.O."/>
            <person name="Grambauer S."/>
            <person name="Barber I."/>
            <person name="Landry C.R."/>
            <person name="Aubin-Horth N."/>
        </authorList>
    </citation>
    <scope>NUCLEOTIDE SEQUENCE</scope>
</reference>
<dbReference type="GO" id="GO:0032874">
    <property type="term" value="P:positive regulation of stress-activated MAPK cascade"/>
    <property type="evidence" value="ECO:0007669"/>
    <property type="project" value="TreeGrafter"/>
</dbReference>
<evidence type="ECO:0000256" key="3">
    <source>
        <dbReference type="ARBA" id="ARBA00038487"/>
    </source>
</evidence>
<protein>
    <recommendedName>
        <fullName evidence="4">Kelch domain-containing protein 10</fullName>
    </recommendedName>
</protein>
<accession>A0A0X3PYZ6</accession>
<dbReference type="PANTHER" id="PTHR46428:SF1">
    <property type="entry name" value="KELCH DOMAIN-CONTAINING PROTEIN 10"/>
    <property type="match status" value="1"/>
</dbReference>
<dbReference type="PANTHER" id="PTHR46428">
    <property type="entry name" value="KELCH DOMAIN-CONTAINING PROTEIN 10"/>
    <property type="match status" value="1"/>
</dbReference>
<dbReference type="InterPro" id="IPR052125">
    <property type="entry name" value="KLHDC10"/>
</dbReference>
<sequence>RSLPHSLYGSILLMTAATKASTLVRCETVFFSDSEHVPIGRSGHRVVFIGGDLYVVGGYVQYASGLRVEAEIWAYNIFARIWRKVSLQGSEAFKLALSTAAIALDKRILINGGTGVPFGENIDNSLIAVDLKRETCTSYPCKPKDGNPDNMPQATYGHTVTLGRIDGKSMLFKVGGAQGYTYSINIYAYSFADGTWEALYRREMDGERMVTQRYRHDTALWKEKLYIVGGANADGNLPFWPMPVFDIRRRSWAFVSFTGQCPEPIRCSCSVQIDEVVYTTGGIAANGTTVNKNILSFNLENLVFSVVGRHVAPAFFHDMAVVPNQYCFYSFGGVLNEKRVNNLHLFTLLNKIPSLRELSWKALSERTQPFFPIDIRTRLKDETANYLRDHLRRGFFLLFGLQPPSLDPPDGDRGLSNDTIAENAHKFYKYTRIFYISTLMKRQEDGRPTEDVVENVALYLTVLFYWLGVPLEFVTRLPYGLRCLETVSACVEKEYRNYPDTVVFRPPKRSLLDFACSTT</sequence>
<proteinExistence type="inferred from homology"/>
<keyword evidence="2" id="KW-0677">Repeat</keyword>
<evidence type="ECO:0000256" key="1">
    <source>
        <dbReference type="ARBA" id="ARBA00022441"/>
    </source>
</evidence>
<gene>
    <name evidence="5" type="ORF">TR127634</name>
</gene>
<name>A0A0X3PYZ6_SCHSO</name>
<organism evidence="5">
    <name type="scientific">Schistocephalus solidus</name>
    <name type="common">Tapeworm</name>
    <dbReference type="NCBI Taxonomy" id="70667"/>
    <lineage>
        <taxon>Eukaryota</taxon>
        <taxon>Metazoa</taxon>
        <taxon>Spiralia</taxon>
        <taxon>Lophotrochozoa</taxon>
        <taxon>Platyhelminthes</taxon>
        <taxon>Cestoda</taxon>
        <taxon>Eucestoda</taxon>
        <taxon>Diphyllobothriidea</taxon>
        <taxon>Diphyllobothriidae</taxon>
        <taxon>Schistocephalus</taxon>
    </lineage>
</organism>
<evidence type="ECO:0000313" key="5">
    <source>
        <dbReference type="EMBL" id="JAP57081.1"/>
    </source>
</evidence>
<comment type="similarity">
    <text evidence="3">Belongs to the KLHDC10 family.</text>
</comment>
<dbReference type="InterPro" id="IPR015915">
    <property type="entry name" value="Kelch-typ_b-propeller"/>
</dbReference>
<dbReference type="EMBL" id="GEEE01006144">
    <property type="protein sequence ID" value="JAP57081.1"/>
    <property type="molecule type" value="Transcribed_RNA"/>
</dbReference>
<dbReference type="AlphaFoldDB" id="A0A0X3PYZ6"/>
<evidence type="ECO:0000256" key="2">
    <source>
        <dbReference type="ARBA" id="ARBA00022737"/>
    </source>
</evidence>
<dbReference type="Pfam" id="PF24681">
    <property type="entry name" value="Kelch_KLHDC2_KLHL20_DRC7"/>
    <property type="match status" value="1"/>
</dbReference>
<dbReference type="Gene3D" id="2.120.10.80">
    <property type="entry name" value="Kelch-type beta propeller"/>
    <property type="match status" value="2"/>
</dbReference>
<dbReference type="InterPro" id="IPR006652">
    <property type="entry name" value="Kelch_1"/>
</dbReference>